<dbReference type="InterPro" id="IPR016181">
    <property type="entry name" value="Acyl_CoA_acyltransferase"/>
</dbReference>
<evidence type="ECO:0000313" key="3">
    <source>
        <dbReference type="Proteomes" id="UP000253606"/>
    </source>
</evidence>
<evidence type="ECO:0000259" key="1">
    <source>
        <dbReference type="PROSITE" id="PS51729"/>
    </source>
</evidence>
<sequence length="101" mass="10975">MSADFPVKHNEPQSRFEVLHDEGTSVLDYEQTGGQLVLVHTGVPPPLQGQGIASSLAKAAVEYARSQGIKIVPQCPFVAAYVERHPEYVDLVDAKRPAHLA</sequence>
<name>A0A2Z5G8T9_9BACT</name>
<dbReference type="PANTHER" id="PTHR31435:SF10">
    <property type="entry name" value="BSR4717 PROTEIN"/>
    <property type="match status" value="1"/>
</dbReference>
<evidence type="ECO:0000313" key="2">
    <source>
        <dbReference type="EMBL" id="AXC15207.1"/>
    </source>
</evidence>
<dbReference type="Pfam" id="PF14542">
    <property type="entry name" value="Acetyltransf_CG"/>
    <property type="match status" value="1"/>
</dbReference>
<protein>
    <recommendedName>
        <fullName evidence="1">N-acetyltransferase domain-containing protein</fullName>
    </recommendedName>
</protein>
<reference evidence="2 3" key="1">
    <citation type="journal article" date="2018" name="Front. Microbiol.">
        <title>Hydrolytic Capabilities as a Key to Environmental Success: Chitinolytic and Cellulolytic Acidobacteria From Acidic Sub-arctic Soils and Boreal Peatlands.</title>
        <authorList>
            <person name="Belova S.E."/>
            <person name="Ravin N.V."/>
            <person name="Pankratov T.A."/>
            <person name="Rakitin A.L."/>
            <person name="Ivanova A.A."/>
            <person name="Beletsky A.V."/>
            <person name="Mardanov A.V."/>
            <person name="Sinninghe Damste J.S."/>
            <person name="Dedysh S.N."/>
        </authorList>
    </citation>
    <scope>NUCLEOTIDE SEQUENCE [LARGE SCALE GENOMIC DNA]</scope>
    <source>
        <strain evidence="2 3">SBC82</strain>
    </source>
</reference>
<dbReference type="Proteomes" id="UP000253606">
    <property type="component" value="Chromosome"/>
</dbReference>
<proteinExistence type="predicted"/>
<dbReference type="CDD" id="cd04301">
    <property type="entry name" value="NAT_SF"/>
    <property type="match status" value="1"/>
</dbReference>
<dbReference type="SUPFAM" id="SSF55729">
    <property type="entry name" value="Acyl-CoA N-acyltransferases (Nat)"/>
    <property type="match status" value="1"/>
</dbReference>
<accession>A0A2Z5G8T9</accession>
<gene>
    <name evidence="2" type="ORF">ACPOL_5963</name>
</gene>
<dbReference type="AlphaFoldDB" id="A0A2Z5G8T9"/>
<dbReference type="PROSITE" id="PS51729">
    <property type="entry name" value="GNAT_YJDJ"/>
    <property type="match status" value="1"/>
</dbReference>
<dbReference type="EMBL" id="CP030840">
    <property type="protein sequence ID" value="AXC15207.1"/>
    <property type="molecule type" value="Genomic_DNA"/>
</dbReference>
<organism evidence="2 3">
    <name type="scientific">Acidisarcina polymorpha</name>
    <dbReference type="NCBI Taxonomy" id="2211140"/>
    <lineage>
        <taxon>Bacteria</taxon>
        <taxon>Pseudomonadati</taxon>
        <taxon>Acidobacteriota</taxon>
        <taxon>Terriglobia</taxon>
        <taxon>Terriglobales</taxon>
        <taxon>Acidobacteriaceae</taxon>
        <taxon>Acidisarcina</taxon>
    </lineage>
</organism>
<keyword evidence="3" id="KW-1185">Reference proteome</keyword>
<feature type="domain" description="N-acetyltransferase" evidence="1">
    <location>
        <begin position="8"/>
        <end position="93"/>
    </location>
</feature>
<dbReference type="RefSeq" id="WP_114209819.1">
    <property type="nucleotide sequence ID" value="NZ_CP030840.1"/>
</dbReference>
<dbReference type="InterPro" id="IPR031165">
    <property type="entry name" value="GNAT_YJDJ"/>
</dbReference>
<dbReference type="Gene3D" id="3.40.630.30">
    <property type="match status" value="1"/>
</dbReference>
<dbReference type="OrthoDB" id="9800945at2"/>
<dbReference type="InterPro" id="IPR045057">
    <property type="entry name" value="Gcn5-rel_NAT"/>
</dbReference>
<dbReference type="PANTHER" id="PTHR31435">
    <property type="entry name" value="PROTEIN NATD1"/>
    <property type="match status" value="1"/>
</dbReference>
<dbReference type="KEGG" id="abas:ACPOL_5963"/>